<dbReference type="EMBL" id="CAMKVN010004042">
    <property type="protein sequence ID" value="CAI2186204.1"/>
    <property type="molecule type" value="Genomic_DNA"/>
</dbReference>
<evidence type="ECO:0000313" key="1">
    <source>
        <dbReference type="EMBL" id="CAI2186204.1"/>
    </source>
</evidence>
<proteinExistence type="predicted"/>
<organism evidence="1 2">
    <name type="scientific">Funneliformis geosporum</name>
    <dbReference type="NCBI Taxonomy" id="1117311"/>
    <lineage>
        <taxon>Eukaryota</taxon>
        <taxon>Fungi</taxon>
        <taxon>Fungi incertae sedis</taxon>
        <taxon>Mucoromycota</taxon>
        <taxon>Glomeromycotina</taxon>
        <taxon>Glomeromycetes</taxon>
        <taxon>Glomerales</taxon>
        <taxon>Glomeraceae</taxon>
        <taxon>Funneliformis</taxon>
    </lineage>
</organism>
<dbReference type="Proteomes" id="UP001153678">
    <property type="component" value="Unassembled WGS sequence"/>
</dbReference>
<gene>
    <name evidence="1" type="ORF">FWILDA_LOCUS12458</name>
</gene>
<feature type="non-terminal residue" evidence="1">
    <location>
        <position position="1"/>
    </location>
</feature>
<accession>A0A9W4SYI9</accession>
<reference evidence="1" key="1">
    <citation type="submission" date="2022-08" db="EMBL/GenBank/DDBJ databases">
        <authorList>
            <person name="Kallberg Y."/>
            <person name="Tangrot J."/>
            <person name="Rosling A."/>
        </authorList>
    </citation>
    <scope>NUCLEOTIDE SEQUENCE</scope>
    <source>
        <strain evidence="1">Wild A</strain>
    </source>
</reference>
<sequence>YQNMEDEDLFEGEDSSEEDDEIVILCLTSLLGIQYFEQRDYVIKLKD</sequence>
<protein>
    <submittedName>
        <fullName evidence="1">2411_t:CDS:1</fullName>
    </submittedName>
</protein>
<comment type="caution">
    <text evidence="1">The sequence shown here is derived from an EMBL/GenBank/DDBJ whole genome shotgun (WGS) entry which is preliminary data.</text>
</comment>
<keyword evidence="2" id="KW-1185">Reference proteome</keyword>
<evidence type="ECO:0000313" key="2">
    <source>
        <dbReference type="Proteomes" id="UP001153678"/>
    </source>
</evidence>
<dbReference type="AlphaFoldDB" id="A0A9W4SYI9"/>
<name>A0A9W4SYI9_9GLOM</name>